<evidence type="ECO:0000313" key="9">
    <source>
        <dbReference type="EMBL" id="KAB2584206.1"/>
    </source>
</evidence>
<reference evidence="9 10" key="1">
    <citation type="journal article" date="2017" name="Poromechanics V (2013)">
        <title>Genomic Characterization of the Arsenic-Tolerant Actinobacterium, &lt;i&gt;Rhodococcus erythropolis&lt;/i&gt; S43.</title>
        <authorList>
            <person name="Retamal-Morales G."/>
            <person name="Mehnert M."/>
            <person name="Schwabe R."/>
            <person name="Tischler D."/>
            <person name="Schloemann M."/>
            <person name="Levican G.J."/>
        </authorList>
    </citation>
    <scope>NUCLEOTIDE SEQUENCE [LARGE SCALE GENOMIC DNA]</scope>
    <source>
        <strain evidence="9 10">S43</strain>
    </source>
</reference>
<dbReference type="SUPFAM" id="SSF161098">
    <property type="entry name" value="MetI-like"/>
    <property type="match status" value="1"/>
</dbReference>
<evidence type="ECO:0000313" key="10">
    <source>
        <dbReference type="Proteomes" id="UP000325576"/>
    </source>
</evidence>
<feature type="transmembrane region" description="Helical" evidence="7">
    <location>
        <begin position="173"/>
        <end position="193"/>
    </location>
</feature>
<evidence type="ECO:0000256" key="4">
    <source>
        <dbReference type="ARBA" id="ARBA00022692"/>
    </source>
</evidence>
<keyword evidence="3" id="KW-1003">Cell membrane</keyword>
<dbReference type="InterPro" id="IPR035906">
    <property type="entry name" value="MetI-like_sf"/>
</dbReference>
<dbReference type="RefSeq" id="WP_133729502.1">
    <property type="nucleotide sequence ID" value="NZ_JBEXIN010000002.1"/>
</dbReference>
<dbReference type="InterPro" id="IPR000515">
    <property type="entry name" value="MetI-like"/>
</dbReference>
<feature type="transmembrane region" description="Helical" evidence="7">
    <location>
        <begin position="280"/>
        <end position="302"/>
    </location>
</feature>
<dbReference type="PROSITE" id="PS50928">
    <property type="entry name" value="ABC_TM1"/>
    <property type="match status" value="1"/>
</dbReference>
<dbReference type="InterPro" id="IPR045621">
    <property type="entry name" value="BPD_transp_1_N"/>
</dbReference>
<feature type="transmembrane region" description="Helical" evidence="7">
    <location>
        <begin position="99"/>
        <end position="127"/>
    </location>
</feature>
<evidence type="ECO:0000256" key="5">
    <source>
        <dbReference type="ARBA" id="ARBA00022989"/>
    </source>
</evidence>
<keyword evidence="4 7" id="KW-0812">Transmembrane</keyword>
<dbReference type="AlphaFoldDB" id="A0A5N5E270"/>
<comment type="similarity">
    <text evidence="7">Belongs to the binding-protein-dependent transport system permease family.</text>
</comment>
<name>A0A5N5E270_RHOER</name>
<sequence length="313" mass="32747">MLNFLGRKLFFALVLFLAVTALTFMMVFSNGAASVRQSLGETATDEQVAARVAQLGLDRSVVLQYLEWLKGLLSGDLGASFATGESVSSMLTTRIPVTISLVVLAILLTAVLSVVVGVCAAVFGGWVDKGLQFLSIGGLALPNFLVAIALVFAFAIAIPLFPATGYVPIEENAGEWAASLVLPVTAILVGLVAGSAQQFRGALIDTLSQDYIRTLRSRGVSERAIVLRHALRNAASPGLTVLSLQTIGLVGGAVLIERIFVLPGVGQLTQTAAITGDLPAVMGCVVFSVLVVIVVNVCADLLNGWINPKVRIS</sequence>
<evidence type="ECO:0000259" key="8">
    <source>
        <dbReference type="PROSITE" id="PS50928"/>
    </source>
</evidence>
<dbReference type="CDD" id="cd06261">
    <property type="entry name" value="TM_PBP2"/>
    <property type="match status" value="1"/>
</dbReference>
<organism evidence="9 10">
    <name type="scientific">Rhodococcus erythropolis</name>
    <name type="common">Arthrobacter picolinophilus</name>
    <dbReference type="NCBI Taxonomy" id="1833"/>
    <lineage>
        <taxon>Bacteria</taxon>
        <taxon>Bacillati</taxon>
        <taxon>Actinomycetota</taxon>
        <taxon>Actinomycetes</taxon>
        <taxon>Mycobacteriales</taxon>
        <taxon>Nocardiaceae</taxon>
        <taxon>Rhodococcus</taxon>
        <taxon>Rhodococcus erythropolis group</taxon>
    </lineage>
</organism>
<dbReference type="Pfam" id="PF00528">
    <property type="entry name" value="BPD_transp_1"/>
    <property type="match status" value="1"/>
</dbReference>
<comment type="caution">
    <text evidence="9">The sequence shown here is derived from an EMBL/GenBank/DDBJ whole genome shotgun (WGS) entry which is preliminary data.</text>
</comment>
<evidence type="ECO:0000256" key="3">
    <source>
        <dbReference type="ARBA" id="ARBA00022475"/>
    </source>
</evidence>
<proteinExistence type="inferred from homology"/>
<evidence type="ECO:0000256" key="6">
    <source>
        <dbReference type="ARBA" id="ARBA00023136"/>
    </source>
</evidence>
<dbReference type="PANTHER" id="PTHR43163">
    <property type="entry name" value="DIPEPTIDE TRANSPORT SYSTEM PERMEASE PROTEIN DPPB-RELATED"/>
    <property type="match status" value="1"/>
</dbReference>
<keyword evidence="5 7" id="KW-1133">Transmembrane helix</keyword>
<keyword evidence="2 7" id="KW-0813">Transport</keyword>
<feature type="transmembrane region" description="Helical" evidence="7">
    <location>
        <begin position="238"/>
        <end position="260"/>
    </location>
</feature>
<protein>
    <submittedName>
        <fullName evidence="9">ABC transporter permease</fullName>
    </submittedName>
</protein>
<evidence type="ECO:0000256" key="2">
    <source>
        <dbReference type="ARBA" id="ARBA00022448"/>
    </source>
</evidence>
<keyword evidence="6 7" id="KW-0472">Membrane</keyword>
<evidence type="ECO:0000256" key="7">
    <source>
        <dbReference type="RuleBase" id="RU363032"/>
    </source>
</evidence>
<dbReference type="GO" id="GO:0005886">
    <property type="term" value="C:plasma membrane"/>
    <property type="evidence" value="ECO:0007669"/>
    <property type="project" value="UniProtKB-SubCell"/>
</dbReference>
<dbReference type="PANTHER" id="PTHR43163:SF6">
    <property type="entry name" value="DIPEPTIDE TRANSPORT SYSTEM PERMEASE PROTEIN DPPB-RELATED"/>
    <property type="match status" value="1"/>
</dbReference>
<evidence type="ECO:0000256" key="1">
    <source>
        <dbReference type="ARBA" id="ARBA00004651"/>
    </source>
</evidence>
<feature type="transmembrane region" description="Helical" evidence="7">
    <location>
        <begin position="139"/>
        <end position="161"/>
    </location>
</feature>
<dbReference type="GO" id="GO:0071916">
    <property type="term" value="F:dipeptide transmembrane transporter activity"/>
    <property type="evidence" value="ECO:0007669"/>
    <property type="project" value="TreeGrafter"/>
</dbReference>
<gene>
    <name evidence="9" type="ORF">BS297_16715</name>
</gene>
<comment type="subcellular location">
    <subcellularLocation>
        <location evidence="1 7">Cell membrane</location>
        <topology evidence="1 7">Multi-pass membrane protein</topology>
    </subcellularLocation>
</comment>
<feature type="domain" description="ABC transmembrane type-1" evidence="8">
    <location>
        <begin position="95"/>
        <end position="303"/>
    </location>
</feature>
<accession>A0A5N5E270</accession>
<dbReference type="Pfam" id="PF19300">
    <property type="entry name" value="BPD_transp_1_N"/>
    <property type="match status" value="1"/>
</dbReference>
<dbReference type="Gene3D" id="1.10.3720.10">
    <property type="entry name" value="MetI-like"/>
    <property type="match status" value="1"/>
</dbReference>
<dbReference type="EMBL" id="MRBO01000462">
    <property type="protein sequence ID" value="KAB2584206.1"/>
    <property type="molecule type" value="Genomic_DNA"/>
</dbReference>
<dbReference type="Proteomes" id="UP000325576">
    <property type="component" value="Unassembled WGS sequence"/>
</dbReference>